<keyword evidence="3" id="KW-1185">Reference proteome</keyword>
<dbReference type="KEGG" id="lbc:LACBIDRAFT_324894"/>
<dbReference type="InParanoid" id="B0D3E1"/>
<feature type="transmembrane region" description="Helical" evidence="1">
    <location>
        <begin position="20"/>
        <end position="39"/>
    </location>
</feature>
<evidence type="ECO:0000313" key="3">
    <source>
        <dbReference type="Proteomes" id="UP000001194"/>
    </source>
</evidence>
<dbReference type="Proteomes" id="UP000001194">
    <property type="component" value="Unassembled WGS sequence"/>
</dbReference>
<dbReference type="AlphaFoldDB" id="B0D3E1"/>
<dbReference type="GeneID" id="6073904"/>
<accession>B0D3E1</accession>
<sequence length="332" mass="37346">MAESSAVGDIPATDQACFDGFVLAVLAYGVLLMLCIQVTQALLSRPKRGRVFFGIVIYSSILFLLTTIAVGGKAKFAEMVYVVHRDYPAGVEAYERENSGQWVNVMSQICTTLIPWFGDLFMMYRMMVVWNYEWWLLFIPLPIYMARLGMSLLVMIAQTQPNSTRWAAHVSTYNLTLYVLCISLSFIFTILIALRLHTLRGTVEKVMGKLQASFYTSGTTIFVESGAFLTLWSFCYMVTLASNSWAQDIFLKPYPYIVTITCMLIALRMSQDCAWTWDITVATASGVLEWKVSSTRSIGLRRESDDGSIAYGHNSNNFEKSFSEEISTTGSH</sequence>
<evidence type="ECO:0000313" key="2">
    <source>
        <dbReference type="EMBL" id="EDR11264.1"/>
    </source>
</evidence>
<dbReference type="OrthoDB" id="3351617at2759"/>
<feature type="transmembrane region" description="Helical" evidence="1">
    <location>
        <begin position="177"/>
        <end position="194"/>
    </location>
</feature>
<organism evidence="3">
    <name type="scientific">Laccaria bicolor (strain S238N-H82 / ATCC MYA-4686)</name>
    <name type="common">Bicoloured deceiver</name>
    <name type="synonym">Laccaria laccata var. bicolor</name>
    <dbReference type="NCBI Taxonomy" id="486041"/>
    <lineage>
        <taxon>Eukaryota</taxon>
        <taxon>Fungi</taxon>
        <taxon>Dikarya</taxon>
        <taxon>Basidiomycota</taxon>
        <taxon>Agaricomycotina</taxon>
        <taxon>Agaricomycetes</taxon>
        <taxon>Agaricomycetidae</taxon>
        <taxon>Agaricales</taxon>
        <taxon>Agaricineae</taxon>
        <taxon>Hydnangiaceae</taxon>
        <taxon>Laccaria</taxon>
    </lineage>
</organism>
<feature type="transmembrane region" description="Helical" evidence="1">
    <location>
        <begin position="214"/>
        <end position="234"/>
    </location>
</feature>
<keyword evidence="1" id="KW-1133">Transmembrane helix</keyword>
<keyword evidence="1" id="KW-0472">Membrane</keyword>
<feature type="transmembrane region" description="Helical" evidence="1">
    <location>
        <begin position="134"/>
        <end position="157"/>
    </location>
</feature>
<feature type="transmembrane region" description="Helical" evidence="1">
    <location>
        <begin position="51"/>
        <end position="71"/>
    </location>
</feature>
<dbReference type="EMBL" id="DS547096">
    <property type="protein sequence ID" value="EDR11264.1"/>
    <property type="molecule type" value="Genomic_DNA"/>
</dbReference>
<proteinExistence type="predicted"/>
<protein>
    <submittedName>
        <fullName evidence="2">Predicted protein</fullName>
    </submittedName>
</protein>
<dbReference type="RefSeq" id="XP_001878565.1">
    <property type="nucleotide sequence ID" value="XM_001878530.1"/>
</dbReference>
<gene>
    <name evidence="2" type="ORF">LACBIDRAFT_324894</name>
</gene>
<name>B0D3E1_LACBS</name>
<reference evidence="2 3" key="1">
    <citation type="journal article" date="2008" name="Nature">
        <title>The genome of Laccaria bicolor provides insights into mycorrhizal symbiosis.</title>
        <authorList>
            <person name="Martin F."/>
            <person name="Aerts A."/>
            <person name="Ahren D."/>
            <person name="Brun A."/>
            <person name="Danchin E.G.J."/>
            <person name="Duchaussoy F."/>
            <person name="Gibon J."/>
            <person name="Kohler A."/>
            <person name="Lindquist E."/>
            <person name="Pereda V."/>
            <person name="Salamov A."/>
            <person name="Shapiro H.J."/>
            <person name="Wuyts J."/>
            <person name="Blaudez D."/>
            <person name="Buee M."/>
            <person name="Brokstein P."/>
            <person name="Canbaeck B."/>
            <person name="Cohen D."/>
            <person name="Courty P.E."/>
            <person name="Coutinho P.M."/>
            <person name="Delaruelle C."/>
            <person name="Detter J.C."/>
            <person name="Deveau A."/>
            <person name="DiFazio S."/>
            <person name="Duplessis S."/>
            <person name="Fraissinet-Tachet L."/>
            <person name="Lucic E."/>
            <person name="Frey-Klett P."/>
            <person name="Fourrey C."/>
            <person name="Feussner I."/>
            <person name="Gay G."/>
            <person name="Grimwood J."/>
            <person name="Hoegger P.J."/>
            <person name="Jain P."/>
            <person name="Kilaru S."/>
            <person name="Labbe J."/>
            <person name="Lin Y.C."/>
            <person name="Legue V."/>
            <person name="Le Tacon F."/>
            <person name="Marmeisse R."/>
            <person name="Melayah D."/>
            <person name="Montanini B."/>
            <person name="Muratet M."/>
            <person name="Nehls U."/>
            <person name="Niculita-Hirzel H."/>
            <person name="Oudot-Le Secq M.P."/>
            <person name="Peter M."/>
            <person name="Quesneville H."/>
            <person name="Rajashekar B."/>
            <person name="Reich M."/>
            <person name="Rouhier N."/>
            <person name="Schmutz J."/>
            <person name="Yin T."/>
            <person name="Chalot M."/>
            <person name="Henrissat B."/>
            <person name="Kuees U."/>
            <person name="Lucas S."/>
            <person name="Van de Peer Y."/>
            <person name="Podila G.K."/>
            <person name="Polle A."/>
            <person name="Pukkila P.J."/>
            <person name="Richardson P.M."/>
            <person name="Rouze P."/>
            <person name="Sanders I.R."/>
            <person name="Stajich J.E."/>
            <person name="Tunlid A."/>
            <person name="Tuskan G."/>
            <person name="Grigoriev I.V."/>
        </authorList>
    </citation>
    <scope>NUCLEOTIDE SEQUENCE [LARGE SCALE GENOMIC DNA]</scope>
    <source>
        <strain evidence="3">S238N-H82 / ATCC MYA-4686</strain>
    </source>
</reference>
<dbReference type="HOGENOM" id="CLU_044614_0_0_1"/>
<keyword evidence="1" id="KW-0812">Transmembrane</keyword>
<evidence type="ECO:0000256" key="1">
    <source>
        <dbReference type="SAM" id="Phobius"/>
    </source>
</evidence>